<dbReference type="AlphaFoldDB" id="A0AAD9CR22"/>
<dbReference type="Proteomes" id="UP001228049">
    <property type="component" value="Unassembled WGS sequence"/>
</dbReference>
<dbReference type="GO" id="GO:0034220">
    <property type="term" value="P:monoatomic ion transmembrane transport"/>
    <property type="evidence" value="ECO:0007669"/>
    <property type="project" value="UniProtKB-KW"/>
</dbReference>
<name>A0AAD9CR22_DISEL</name>
<reference evidence="2" key="1">
    <citation type="submission" date="2023-04" db="EMBL/GenBank/DDBJ databases">
        <title>Chromosome-level genome of Chaenocephalus aceratus.</title>
        <authorList>
            <person name="Park H."/>
        </authorList>
    </citation>
    <scope>NUCLEOTIDE SEQUENCE</scope>
    <source>
        <strain evidence="2">DE</strain>
        <tissue evidence="2">Muscle</tissue>
    </source>
</reference>
<sequence>MDLPGESEPRRRRGRRNPAVITRRNPPVDTMYAVGIICLQEEADIFDVVVSPWCHVRADEDLRRVLFVPSYSCSASSSRMEGKGYTLPEGLDNSVCRRRPTAVWLLASCGADGGPDR</sequence>
<organism evidence="2 3">
    <name type="scientific">Dissostichus eleginoides</name>
    <name type="common">Patagonian toothfish</name>
    <name type="synonym">Dissostichus amissus</name>
    <dbReference type="NCBI Taxonomy" id="100907"/>
    <lineage>
        <taxon>Eukaryota</taxon>
        <taxon>Metazoa</taxon>
        <taxon>Chordata</taxon>
        <taxon>Craniata</taxon>
        <taxon>Vertebrata</taxon>
        <taxon>Euteleostomi</taxon>
        <taxon>Actinopterygii</taxon>
        <taxon>Neopterygii</taxon>
        <taxon>Teleostei</taxon>
        <taxon>Neoteleostei</taxon>
        <taxon>Acanthomorphata</taxon>
        <taxon>Eupercaria</taxon>
        <taxon>Perciformes</taxon>
        <taxon>Notothenioidei</taxon>
        <taxon>Nototheniidae</taxon>
        <taxon>Dissostichus</taxon>
    </lineage>
</organism>
<comment type="caution">
    <text evidence="2">The sequence shown here is derived from an EMBL/GenBank/DDBJ whole genome shotgun (WGS) entry which is preliminary data.</text>
</comment>
<keyword evidence="2" id="KW-0406">Ion transport</keyword>
<keyword evidence="2" id="KW-0813">Transport</keyword>
<protein>
    <submittedName>
        <fullName evidence="2">Amiloride-sensitive sodium channel subunit alpha</fullName>
    </submittedName>
</protein>
<evidence type="ECO:0000256" key="1">
    <source>
        <dbReference type="SAM" id="MobiDB-lite"/>
    </source>
</evidence>
<keyword evidence="2" id="KW-0407">Ion channel</keyword>
<accession>A0AAD9CR22</accession>
<keyword evidence="3" id="KW-1185">Reference proteome</keyword>
<feature type="region of interest" description="Disordered" evidence="1">
    <location>
        <begin position="1"/>
        <end position="23"/>
    </location>
</feature>
<evidence type="ECO:0000313" key="2">
    <source>
        <dbReference type="EMBL" id="KAK1905882.1"/>
    </source>
</evidence>
<gene>
    <name evidence="2" type="ORF">KUDE01_013060</name>
</gene>
<evidence type="ECO:0000313" key="3">
    <source>
        <dbReference type="Proteomes" id="UP001228049"/>
    </source>
</evidence>
<proteinExistence type="predicted"/>
<dbReference type="EMBL" id="JASDAP010000003">
    <property type="protein sequence ID" value="KAK1905882.1"/>
    <property type="molecule type" value="Genomic_DNA"/>
</dbReference>